<dbReference type="Gene3D" id="3.90.180.10">
    <property type="entry name" value="Medium-chain alcohol dehydrogenases, catalytic domain"/>
    <property type="match status" value="1"/>
</dbReference>
<dbReference type="PANTHER" id="PTHR43205">
    <property type="entry name" value="PROSTAGLANDIN REDUCTASE"/>
    <property type="match status" value="1"/>
</dbReference>
<organism evidence="3 5">
    <name type="scientific">Cannabis sativa</name>
    <name type="common">Hemp</name>
    <name type="synonym">Marijuana</name>
    <dbReference type="NCBI Taxonomy" id="3483"/>
    <lineage>
        <taxon>Eukaryota</taxon>
        <taxon>Viridiplantae</taxon>
        <taxon>Streptophyta</taxon>
        <taxon>Embryophyta</taxon>
        <taxon>Tracheophyta</taxon>
        <taxon>Spermatophyta</taxon>
        <taxon>Magnoliopsida</taxon>
        <taxon>eudicotyledons</taxon>
        <taxon>Gunneridae</taxon>
        <taxon>Pentapetalae</taxon>
        <taxon>rosids</taxon>
        <taxon>fabids</taxon>
        <taxon>Rosales</taxon>
        <taxon>Cannabaceae</taxon>
        <taxon>Cannabis</taxon>
    </lineage>
</organism>
<dbReference type="InterPro" id="IPR013149">
    <property type="entry name" value="ADH-like_C"/>
</dbReference>
<evidence type="ECO:0000313" key="5">
    <source>
        <dbReference type="Proteomes" id="UP000525078"/>
    </source>
</evidence>
<dbReference type="FunFam" id="3.40.50.720:FF:000121">
    <property type="entry name" value="Prostaglandin reductase 2"/>
    <property type="match status" value="1"/>
</dbReference>
<evidence type="ECO:0000256" key="1">
    <source>
        <dbReference type="ARBA" id="ARBA00023002"/>
    </source>
</evidence>
<evidence type="ECO:0000313" key="4">
    <source>
        <dbReference type="EMBL" id="KAF4353647.1"/>
    </source>
</evidence>
<dbReference type="AlphaFoldDB" id="A0A7J6E2R6"/>
<comment type="caution">
    <text evidence="3">The sequence shown here is derived from an EMBL/GenBank/DDBJ whole genome shotgun (WGS) entry which is preliminary data.</text>
</comment>
<dbReference type="InterPro" id="IPR045010">
    <property type="entry name" value="MDR_fam"/>
</dbReference>
<dbReference type="GO" id="GO:0016628">
    <property type="term" value="F:oxidoreductase activity, acting on the CH-CH group of donors, NAD or NADP as acceptor"/>
    <property type="evidence" value="ECO:0007669"/>
    <property type="project" value="InterPro"/>
</dbReference>
<dbReference type="EMBL" id="JAATIP010000321">
    <property type="protein sequence ID" value="KAF4352110.1"/>
    <property type="molecule type" value="Genomic_DNA"/>
</dbReference>
<dbReference type="Gene3D" id="3.40.50.720">
    <property type="entry name" value="NAD(P)-binding Rossmann-like Domain"/>
    <property type="match status" value="1"/>
</dbReference>
<accession>A0A7J6E2R6</accession>
<evidence type="ECO:0000259" key="2">
    <source>
        <dbReference type="SMART" id="SM00829"/>
    </source>
</evidence>
<dbReference type="InterPro" id="IPR020843">
    <property type="entry name" value="ER"/>
</dbReference>
<name>A0A7J6E2R6_CANSA</name>
<protein>
    <recommendedName>
        <fullName evidence="2">Enoyl reductase (ER) domain-containing protein</fullName>
    </recommendedName>
</protein>
<dbReference type="EMBL" id="JAATIQ010000498">
    <property type="protein sequence ID" value="KAF4353647.1"/>
    <property type="molecule type" value="Genomic_DNA"/>
</dbReference>
<dbReference type="SUPFAM" id="SSF51735">
    <property type="entry name" value="NAD(P)-binding Rossmann-fold domains"/>
    <property type="match status" value="1"/>
</dbReference>
<feature type="domain" description="Enoyl reductase (ER)" evidence="2">
    <location>
        <begin position="16"/>
        <end position="330"/>
    </location>
</feature>
<dbReference type="InterPro" id="IPR041694">
    <property type="entry name" value="ADH_N_2"/>
</dbReference>
<evidence type="ECO:0000313" key="3">
    <source>
        <dbReference type="EMBL" id="KAF4352110.1"/>
    </source>
</evidence>
<dbReference type="Pfam" id="PF16884">
    <property type="entry name" value="ADH_N_2"/>
    <property type="match status" value="1"/>
</dbReference>
<evidence type="ECO:0000313" key="6">
    <source>
        <dbReference type="Proteomes" id="UP000583929"/>
    </source>
</evidence>
<dbReference type="Proteomes" id="UP000583929">
    <property type="component" value="Unassembled WGS sequence"/>
</dbReference>
<dbReference type="InterPro" id="IPR011032">
    <property type="entry name" value="GroES-like_sf"/>
</dbReference>
<keyword evidence="6" id="KW-1185">Reference proteome</keyword>
<sequence length="335" mass="36909">MEVINRYVTIKSEINGNPKETDFEIKCSSISVEVGSNDVVLKNLYVSIDPYQINRFKTHSPSSQNSTTNAMAISPGQIISAYGVAKVVASGNDEFEKDDLVVGMICWGEYSVFKGDQTMFRKLNPMALEFPLSHQVGLFVSKPKKGEKVFVSTASGSVGHLVGQYAKQFGCYVVGCAGTKEKVALLKEKLGFDDAFNYKDQPNLKSTIKKYFPDGIDIYFDNVGGEMLEAAIANMKHFGRVAACGVISEYTNTNNRTSLNMVDIVYKRIQIQGFLASDFVDMFPDSISFTMNHLRNGSLKTLEDISIGLDTIPKAFIGLFQGTNIGKKIVKLANE</sequence>
<proteinExistence type="predicted"/>
<dbReference type="SMART" id="SM00829">
    <property type="entry name" value="PKS_ER"/>
    <property type="match status" value="1"/>
</dbReference>
<keyword evidence="1" id="KW-0560">Oxidoreductase</keyword>
<dbReference type="Proteomes" id="UP000525078">
    <property type="component" value="Unassembled WGS sequence"/>
</dbReference>
<dbReference type="Pfam" id="PF00107">
    <property type="entry name" value="ADH_zinc_N"/>
    <property type="match status" value="1"/>
</dbReference>
<dbReference type="SUPFAM" id="SSF50129">
    <property type="entry name" value="GroES-like"/>
    <property type="match status" value="1"/>
</dbReference>
<dbReference type="PANTHER" id="PTHR43205:SF12">
    <property type="entry name" value="OS06G0602900 PROTEIN"/>
    <property type="match status" value="1"/>
</dbReference>
<dbReference type="InterPro" id="IPR036291">
    <property type="entry name" value="NAD(P)-bd_dom_sf"/>
</dbReference>
<gene>
    <name evidence="3" type="ORF">F8388_000802</name>
    <name evidence="4" type="ORF">G4B88_023011</name>
</gene>
<reference evidence="5 6" key="1">
    <citation type="journal article" date="2020" name="bioRxiv">
        <title>Sequence and annotation of 42 cannabis genomes reveals extensive copy number variation in cannabinoid synthesis and pathogen resistance genes.</title>
        <authorList>
            <person name="Mckernan K.J."/>
            <person name="Helbert Y."/>
            <person name="Kane L.T."/>
            <person name="Ebling H."/>
            <person name="Zhang L."/>
            <person name="Liu B."/>
            <person name="Eaton Z."/>
            <person name="Mclaughlin S."/>
            <person name="Kingan S."/>
            <person name="Baybayan P."/>
            <person name="Concepcion G."/>
            <person name="Jordan M."/>
            <person name="Riva A."/>
            <person name="Barbazuk W."/>
            <person name="Harkins T."/>
        </authorList>
    </citation>
    <scope>NUCLEOTIDE SEQUENCE [LARGE SCALE GENOMIC DNA]</scope>
    <source>
        <strain evidence="5 6">cv. Jamaican Lion 4</strain>
        <strain evidence="4">Father</strain>
        <strain evidence="3">Mother</strain>
        <tissue evidence="3">Leaf</tissue>
    </source>
</reference>